<dbReference type="SUPFAM" id="SSF52540">
    <property type="entry name" value="P-loop containing nucleoside triphosphate hydrolases"/>
    <property type="match status" value="1"/>
</dbReference>
<feature type="compositionally biased region" description="Low complexity" evidence="2">
    <location>
        <begin position="919"/>
        <end position="931"/>
    </location>
</feature>
<keyword evidence="1" id="KW-0175">Coiled coil</keyword>
<name>A0AA88GM07_NAELO</name>
<feature type="coiled-coil region" evidence="1">
    <location>
        <begin position="126"/>
        <end position="259"/>
    </location>
</feature>
<dbReference type="InterPro" id="IPR056199">
    <property type="entry name" value="SPEF2_C"/>
</dbReference>
<dbReference type="RefSeq" id="XP_044546582.1">
    <property type="nucleotide sequence ID" value="XM_044697426.1"/>
</dbReference>
<dbReference type="Pfam" id="PF22946">
    <property type="entry name" value="SPEF2_D5"/>
    <property type="match status" value="1"/>
</dbReference>
<evidence type="ECO:0000256" key="2">
    <source>
        <dbReference type="SAM" id="MobiDB-lite"/>
    </source>
</evidence>
<keyword evidence="6" id="KW-1185">Reference proteome</keyword>
<dbReference type="GeneID" id="68099913"/>
<feature type="domain" description="SPEF2 C-terminal" evidence="4">
    <location>
        <begin position="1121"/>
        <end position="1293"/>
    </location>
</feature>
<accession>A0AA88GM07</accession>
<dbReference type="InterPro" id="IPR052634">
    <property type="entry name" value="Sperm_flagellar-bone_growth"/>
</dbReference>
<protein>
    <submittedName>
        <fullName evidence="5">Uncharacterized protein</fullName>
    </submittedName>
</protein>
<dbReference type="Gene3D" id="3.40.50.300">
    <property type="entry name" value="P-loop containing nucleotide triphosphate hydrolases"/>
    <property type="match status" value="1"/>
</dbReference>
<evidence type="ECO:0000313" key="5">
    <source>
        <dbReference type="EMBL" id="KAG2379320.1"/>
    </source>
</evidence>
<feature type="region of interest" description="Disordered" evidence="2">
    <location>
        <begin position="919"/>
        <end position="944"/>
    </location>
</feature>
<evidence type="ECO:0000259" key="3">
    <source>
        <dbReference type="Pfam" id="PF22946"/>
    </source>
</evidence>
<sequence length="1380" mass="160967">MQDTELLQMRQARLDAIRDNKTFKQTWNEENEKIHKRNMELKKQRESIDMKIKTTQTLMKKRQEELKKKTMRNIALGGIEEFEKTLERLDQQPKPVTAEVKPTTKEDTLHTPELHQTIGNDATAYLKKIKSKKQDENASRKEKEQRRRKVLMEQQQVFKDLEDARRREVLLEKLMKKSAEERNLAKELNQIKQLKQVMKENREVREKQYAERRRKDFEEKQQREKELMEKEREERKQKKKELIEKHKVLLEERSQKKKEKHTSICKEVTDHLVDLAMQEIGYIETTEGEPPSSADVSQWKKMFVKGAPLNEEEQSIISEVDVPEKQTSKIPSTFNQDVIDFAEFKDYFNYKGVWEEEVIALLPQQTNNESSSSIEILSPFVSGAIQEIHHRVYPLPAPKTSPNIKSKYPYNVVVCGKPMSGKTTVCQKLSALLSLYVINPEKMLKALIEPLPNQPQSAPQEYQEIATKAKGCLKEGKEVDFSVIVDLIVLEIEKIEKLENSQYQGWIIEGFPTNLEAAQLLEKKISGFASTIEEYIQNEKIEEFQHSEDGMGRNFNSLLVKEFKEPSNQYEIMRSIVPFKSFTSVLFIDVEDDQVFERLVNQKVDPVSGKVYHMTYSPPDNIEILSRLVPIDEHSNLDRAQINSQLLTYNKTKRQLLSFYKIFDNVFEVSEENLDNLINTCVEILEETKRKSEDTSRVHGENWEKAEMSKVEITELQKKELEIDFCKLFLKEWKELEQHYVDGVKIVFRNLRDFRKTFFKQFSDLKEQFMNFLLRPDDKQNYISAFQTDFNRFSYEMRSNQQLKQELHRRTDELKENLWNLCDEKKMEAEKELSEHMKESWLQTHKRVVIRQHMQLIQLELNRYIEQAKFVFDYLVEQYLGTDLNQAPIDPKKPVAAGLLSVNVEELFVDVISGATGMKSPTAKKTSKPPSNASSARPKSAFSADSVDANIEECFERAKNAAETIDFLGMLQTYIDKNSKKKKEASKTKEMYPDVPQELKEVLQKEKELFMQRITIIKSRCTNAVREQIDNKSQHIFDTMKDWIGQRYRTDMANIALLTRTIQDYIEKETPIIHQLRIEGNKCILDDSVQTTSPLPLVSLSQSRKMQQLDHFVPTSLSKAFTPHQVYSLFERLQAPSPSGFSEIEEMTTTLLILIDSTFGSMELPPQWLGYDNEKVKSIAFRFDPFKKGYINWRVFLLSALFSFFHNIPTIEDIRQLLTIVHPLVSENELDLKSEQFTEIIVRWIAQTSLSTNEDEVAKVLFNIFKPDPMSTTVNIRTVLLYLCMDNQSALGTLTKGFEVLSYFNGTEGLNDNAVFELFNFNLDVEEEIEDSFSLSQIRAVFSEIKSSNRSISLEQFCCSSIGRMIVNHAHHLKLSSVFY</sequence>
<organism evidence="5 6">
    <name type="scientific">Naegleria lovaniensis</name>
    <name type="common">Amoeba</name>
    <dbReference type="NCBI Taxonomy" id="51637"/>
    <lineage>
        <taxon>Eukaryota</taxon>
        <taxon>Discoba</taxon>
        <taxon>Heterolobosea</taxon>
        <taxon>Tetramitia</taxon>
        <taxon>Eutetramitia</taxon>
        <taxon>Vahlkampfiidae</taxon>
        <taxon>Naegleria</taxon>
    </lineage>
</organism>
<proteinExistence type="predicted"/>
<feature type="domain" description="CPC1/SPEF2" evidence="3">
    <location>
        <begin position="174"/>
        <end position="308"/>
    </location>
</feature>
<dbReference type="InterPro" id="IPR054517">
    <property type="entry name" value="SPEF2_D5"/>
</dbReference>
<dbReference type="PANTHER" id="PTHR14919">
    <property type="entry name" value="KPL2-RELATED"/>
    <property type="match status" value="1"/>
</dbReference>
<evidence type="ECO:0000259" key="4">
    <source>
        <dbReference type="Pfam" id="PF24082"/>
    </source>
</evidence>
<dbReference type="Pfam" id="PF00406">
    <property type="entry name" value="ADK"/>
    <property type="match status" value="1"/>
</dbReference>
<dbReference type="Pfam" id="PF24082">
    <property type="entry name" value="SPEF2_C"/>
    <property type="match status" value="1"/>
</dbReference>
<evidence type="ECO:0000256" key="1">
    <source>
        <dbReference type="SAM" id="Coils"/>
    </source>
</evidence>
<gene>
    <name evidence="5" type="ORF">C9374_007459</name>
</gene>
<dbReference type="Proteomes" id="UP000816034">
    <property type="component" value="Unassembled WGS sequence"/>
</dbReference>
<feature type="coiled-coil region" evidence="1">
    <location>
        <begin position="797"/>
        <end position="824"/>
    </location>
</feature>
<reference evidence="5 6" key="1">
    <citation type="journal article" date="2018" name="BMC Genomics">
        <title>The genome of Naegleria lovaniensis, the basis for a comparative approach to unravel pathogenicity factors of the human pathogenic amoeba N. fowleri.</title>
        <authorList>
            <person name="Liechti N."/>
            <person name="Schurch N."/>
            <person name="Bruggmann R."/>
            <person name="Wittwer M."/>
        </authorList>
    </citation>
    <scope>NUCLEOTIDE SEQUENCE [LARGE SCALE GENOMIC DNA]</scope>
    <source>
        <strain evidence="5 6">ATCC 30569</strain>
    </source>
</reference>
<dbReference type="InterPro" id="IPR027417">
    <property type="entry name" value="P-loop_NTPase"/>
</dbReference>
<comment type="caution">
    <text evidence="5">The sequence shown here is derived from an EMBL/GenBank/DDBJ whole genome shotgun (WGS) entry which is preliminary data.</text>
</comment>
<dbReference type="EMBL" id="PYSW02000029">
    <property type="protein sequence ID" value="KAG2379320.1"/>
    <property type="molecule type" value="Genomic_DNA"/>
</dbReference>
<evidence type="ECO:0000313" key="6">
    <source>
        <dbReference type="Proteomes" id="UP000816034"/>
    </source>
</evidence>
<dbReference type="PANTHER" id="PTHR14919:SF0">
    <property type="entry name" value="SPERM FLAGELLAR PROTEIN 2"/>
    <property type="match status" value="1"/>
</dbReference>